<evidence type="ECO:0000313" key="1">
    <source>
        <dbReference type="EMBL" id="PLC40486.1"/>
    </source>
</evidence>
<proteinExistence type="predicted"/>
<protein>
    <submittedName>
        <fullName evidence="1">Uncharacterized protein</fullName>
    </submittedName>
</protein>
<gene>
    <name evidence="1" type="ORF">C0Q88_22040</name>
</gene>
<reference evidence="1 2" key="1">
    <citation type="submission" date="2017-12" db="EMBL/GenBank/DDBJ databases">
        <title>Draft genome sequence of Ralstonia pickettii 52.</title>
        <authorList>
            <person name="Zheng B."/>
        </authorList>
    </citation>
    <scope>NUCLEOTIDE SEQUENCE [LARGE SCALE GENOMIC DNA]</scope>
    <source>
        <strain evidence="1 2">52</strain>
    </source>
</reference>
<sequence length="149" mass="17035">MAFEYFPRGAGAAIDHERMVSVKPGPYRDLDTDCFVYSFQDERSAFEFDTVEFFEDRPRLFQGHVVTHKFPVLTCVIEPDLRRAFAEAAITADRTYAEVRALIQEALFVLKMQGEALRPAAPDYRVEFVQSVTEARHLAQAVREKGEAQ</sequence>
<dbReference type="RefSeq" id="WP_102067308.1">
    <property type="nucleotide sequence ID" value="NZ_PKQE01000006.1"/>
</dbReference>
<name>A0A2N4TLB8_RALPI</name>
<evidence type="ECO:0000313" key="2">
    <source>
        <dbReference type="Proteomes" id="UP000234456"/>
    </source>
</evidence>
<organism evidence="1 2">
    <name type="scientific">Ralstonia pickettii</name>
    <name type="common">Burkholderia pickettii</name>
    <dbReference type="NCBI Taxonomy" id="329"/>
    <lineage>
        <taxon>Bacteria</taxon>
        <taxon>Pseudomonadati</taxon>
        <taxon>Pseudomonadota</taxon>
        <taxon>Betaproteobacteria</taxon>
        <taxon>Burkholderiales</taxon>
        <taxon>Burkholderiaceae</taxon>
        <taxon>Ralstonia</taxon>
    </lineage>
</organism>
<dbReference type="EMBL" id="PKQE01000006">
    <property type="protein sequence ID" value="PLC40486.1"/>
    <property type="molecule type" value="Genomic_DNA"/>
</dbReference>
<dbReference type="OrthoDB" id="9957977at2"/>
<accession>A0A2N4TLB8</accession>
<dbReference type="AlphaFoldDB" id="A0A2N4TLB8"/>
<dbReference type="Proteomes" id="UP000234456">
    <property type="component" value="Unassembled WGS sequence"/>
</dbReference>
<comment type="caution">
    <text evidence="1">The sequence shown here is derived from an EMBL/GenBank/DDBJ whole genome shotgun (WGS) entry which is preliminary data.</text>
</comment>